<keyword evidence="5" id="KW-0067">ATP-binding</keyword>
<gene>
    <name evidence="7" type="primary">PTI11</name>
    <name evidence="7" type="ORF">KSP40_PGU019454</name>
</gene>
<keyword evidence="6" id="KW-0812">Transmembrane</keyword>
<dbReference type="Gene3D" id="1.10.510.10">
    <property type="entry name" value="Transferase(Phosphotransferase) domain 1"/>
    <property type="match status" value="1"/>
</dbReference>
<protein>
    <submittedName>
        <fullName evidence="7">PTI1-like tyrosine-protein kinase 1</fullName>
    </submittedName>
</protein>
<evidence type="ECO:0000313" key="8">
    <source>
        <dbReference type="Proteomes" id="UP001412067"/>
    </source>
</evidence>
<evidence type="ECO:0000256" key="1">
    <source>
        <dbReference type="ARBA" id="ARBA00022553"/>
    </source>
</evidence>
<evidence type="ECO:0000313" key="7">
    <source>
        <dbReference type="EMBL" id="KAK8961180.1"/>
    </source>
</evidence>
<sequence length="296" mass="32243">MLNSTHDNAMRHMCNIILLYIYVGSSTYRIFATATYLLIEVAQLRMHFLLIIESPGSIFMLSWIFDSKSGTCSTKFVVGTSTLDPLSRIAEPDDPSDLRSYPAIVTILVSRRSHVECGSVACVRLYAMTGELTPKSDVYSFGVVLLELLSGRKPVDHTLPRGQQSLVTWGDLYGKDIGAEVALPEDGGVDQWWDLYDARELAPSSRGRVEGLASGLMSIRRLEVCGGRLGLPTDQLEVCGLRLGLPAVGVGDVMGGRLLGVHDNGEGGGWLVLADGCKKKRGESKFHTWSSGYGTR</sequence>
<reference evidence="7 8" key="1">
    <citation type="journal article" date="2022" name="Nat. Plants">
        <title>Genomes of leafy and leafless Platanthera orchids illuminate the evolution of mycoheterotrophy.</title>
        <authorList>
            <person name="Li M.H."/>
            <person name="Liu K.W."/>
            <person name="Li Z."/>
            <person name="Lu H.C."/>
            <person name="Ye Q.L."/>
            <person name="Zhang D."/>
            <person name="Wang J.Y."/>
            <person name="Li Y.F."/>
            <person name="Zhong Z.M."/>
            <person name="Liu X."/>
            <person name="Yu X."/>
            <person name="Liu D.K."/>
            <person name="Tu X.D."/>
            <person name="Liu B."/>
            <person name="Hao Y."/>
            <person name="Liao X.Y."/>
            <person name="Jiang Y.T."/>
            <person name="Sun W.H."/>
            <person name="Chen J."/>
            <person name="Chen Y.Q."/>
            <person name="Ai Y."/>
            <person name="Zhai J.W."/>
            <person name="Wu S.S."/>
            <person name="Zhou Z."/>
            <person name="Hsiao Y.Y."/>
            <person name="Wu W.L."/>
            <person name="Chen Y.Y."/>
            <person name="Lin Y.F."/>
            <person name="Hsu J.L."/>
            <person name="Li C.Y."/>
            <person name="Wang Z.W."/>
            <person name="Zhao X."/>
            <person name="Zhong W.Y."/>
            <person name="Ma X.K."/>
            <person name="Ma L."/>
            <person name="Huang J."/>
            <person name="Chen G.Z."/>
            <person name="Huang M.Z."/>
            <person name="Huang L."/>
            <person name="Peng D.H."/>
            <person name="Luo Y.B."/>
            <person name="Zou S.Q."/>
            <person name="Chen S.P."/>
            <person name="Lan S."/>
            <person name="Tsai W.C."/>
            <person name="Van de Peer Y."/>
            <person name="Liu Z.J."/>
        </authorList>
    </citation>
    <scope>NUCLEOTIDE SEQUENCE [LARGE SCALE GENOMIC DNA]</scope>
    <source>
        <strain evidence="7">Lor288</strain>
    </source>
</reference>
<dbReference type="EMBL" id="JBBWWR010000010">
    <property type="protein sequence ID" value="KAK8961180.1"/>
    <property type="molecule type" value="Genomic_DNA"/>
</dbReference>
<evidence type="ECO:0000256" key="6">
    <source>
        <dbReference type="SAM" id="Phobius"/>
    </source>
</evidence>
<keyword evidence="8" id="KW-1185">Reference proteome</keyword>
<dbReference type="Proteomes" id="UP001412067">
    <property type="component" value="Unassembled WGS sequence"/>
</dbReference>
<dbReference type="InterPro" id="IPR011009">
    <property type="entry name" value="Kinase-like_dom_sf"/>
</dbReference>
<keyword evidence="6" id="KW-1133">Transmembrane helix</keyword>
<keyword evidence="1" id="KW-0597">Phosphoprotein</keyword>
<keyword evidence="6" id="KW-0472">Membrane</keyword>
<dbReference type="SUPFAM" id="SSF56112">
    <property type="entry name" value="Protein kinase-like (PK-like)"/>
    <property type="match status" value="1"/>
</dbReference>
<evidence type="ECO:0000256" key="2">
    <source>
        <dbReference type="ARBA" id="ARBA00022679"/>
    </source>
</evidence>
<dbReference type="PANTHER" id="PTHR47983">
    <property type="entry name" value="PTO-INTERACTING PROTEIN 1-LIKE"/>
    <property type="match status" value="1"/>
</dbReference>
<organism evidence="7 8">
    <name type="scientific">Platanthera guangdongensis</name>
    <dbReference type="NCBI Taxonomy" id="2320717"/>
    <lineage>
        <taxon>Eukaryota</taxon>
        <taxon>Viridiplantae</taxon>
        <taxon>Streptophyta</taxon>
        <taxon>Embryophyta</taxon>
        <taxon>Tracheophyta</taxon>
        <taxon>Spermatophyta</taxon>
        <taxon>Magnoliopsida</taxon>
        <taxon>Liliopsida</taxon>
        <taxon>Asparagales</taxon>
        <taxon>Orchidaceae</taxon>
        <taxon>Orchidoideae</taxon>
        <taxon>Orchideae</taxon>
        <taxon>Orchidinae</taxon>
        <taxon>Platanthera</taxon>
    </lineage>
</organism>
<dbReference type="InterPro" id="IPR052101">
    <property type="entry name" value="Plant_StressResp_Kinase"/>
</dbReference>
<dbReference type="PANTHER" id="PTHR47983:SF3">
    <property type="entry name" value="OS05G0135800 PROTEIN"/>
    <property type="match status" value="1"/>
</dbReference>
<evidence type="ECO:0000256" key="5">
    <source>
        <dbReference type="ARBA" id="ARBA00022840"/>
    </source>
</evidence>
<proteinExistence type="predicted"/>
<name>A0ABR2MAJ7_9ASPA</name>
<accession>A0ABR2MAJ7</accession>
<keyword evidence="2" id="KW-0808">Transferase</keyword>
<comment type="caution">
    <text evidence="7">The sequence shown here is derived from an EMBL/GenBank/DDBJ whole genome shotgun (WGS) entry which is preliminary data.</text>
</comment>
<evidence type="ECO:0000256" key="3">
    <source>
        <dbReference type="ARBA" id="ARBA00022741"/>
    </source>
</evidence>
<keyword evidence="4" id="KW-0418">Kinase</keyword>
<keyword evidence="3" id="KW-0547">Nucleotide-binding</keyword>
<feature type="transmembrane region" description="Helical" evidence="6">
    <location>
        <begin position="16"/>
        <end position="39"/>
    </location>
</feature>
<evidence type="ECO:0000256" key="4">
    <source>
        <dbReference type="ARBA" id="ARBA00022777"/>
    </source>
</evidence>